<gene>
    <name evidence="5 10" type="primary">nusG</name>
    <name evidence="10" type="ORF">NITHO_810004</name>
</gene>
<dbReference type="InterPro" id="IPR014722">
    <property type="entry name" value="Rib_uL2_dom2"/>
</dbReference>
<reference evidence="10 11" key="1">
    <citation type="journal article" date="2012" name="ISME J.">
        <title>Nitrification expanded: discovery, physiology and genomics of a nitrite-oxidizing bacterium from the phylum Chloroflexi.</title>
        <authorList>
            <person name="Sorokin D.Y."/>
            <person name="Lucker S."/>
            <person name="Vejmelkova D."/>
            <person name="Kostrikina N.A."/>
            <person name="Kleerebezem R."/>
            <person name="Rijpstra W.I."/>
            <person name="Damste J.S."/>
            <person name="Le Paslier D."/>
            <person name="Muyzer G."/>
            <person name="Wagner M."/>
            <person name="van Loosdrecht M.C."/>
            <person name="Daims H."/>
        </authorList>
    </citation>
    <scope>NUCLEOTIDE SEQUENCE [LARGE SCALE GENOMIC DNA]</scope>
    <source>
        <strain evidence="11">none</strain>
    </source>
</reference>
<dbReference type="GO" id="GO:0032784">
    <property type="term" value="P:regulation of DNA-templated transcription elongation"/>
    <property type="evidence" value="ECO:0007669"/>
    <property type="project" value="InterPro"/>
</dbReference>
<evidence type="ECO:0000259" key="8">
    <source>
        <dbReference type="SMART" id="SM00738"/>
    </source>
</evidence>
<evidence type="ECO:0000256" key="6">
    <source>
        <dbReference type="NCBIfam" id="TIGR00922"/>
    </source>
</evidence>
<dbReference type="EMBL" id="CAGS01000717">
    <property type="protein sequence ID" value="CCF86160.1"/>
    <property type="molecule type" value="Genomic_DNA"/>
</dbReference>
<dbReference type="HAMAP" id="MF_00948">
    <property type="entry name" value="NusG"/>
    <property type="match status" value="1"/>
</dbReference>
<dbReference type="SUPFAM" id="SSF50104">
    <property type="entry name" value="Translation proteins SH3-like domain"/>
    <property type="match status" value="1"/>
</dbReference>
<dbReference type="SMART" id="SM00738">
    <property type="entry name" value="NGN"/>
    <property type="match status" value="1"/>
</dbReference>
<evidence type="ECO:0000256" key="5">
    <source>
        <dbReference type="HAMAP-Rule" id="MF_00948"/>
    </source>
</evidence>
<evidence type="ECO:0000256" key="2">
    <source>
        <dbReference type="ARBA" id="ARBA00022814"/>
    </source>
</evidence>
<dbReference type="GO" id="GO:0005829">
    <property type="term" value="C:cytosol"/>
    <property type="evidence" value="ECO:0007669"/>
    <property type="project" value="UniProtKB-ARBA"/>
</dbReference>
<evidence type="ECO:0000313" key="10">
    <source>
        <dbReference type="EMBL" id="CCF86160.1"/>
    </source>
</evidence>
<keyword evidence="2 5" id="KW-0889">Transcription antitermination</keyword>
<dbReference type="CDD" id="cd09891">
    <property type="entry name" value="NGN_Bact_1"/>
    <property type="match status" value="1"/>
</dbReference>
<dbReference type="GO" id="GO:0006354">
    <property type="term" value="P:DNA-templated transcription elongation"/>
    <property type="evidence" value="ECO:0007669"/>
    <property type="project" value="UniProtKB-UniRule"/>
</dbReference>
<dbReference type="InterPro" id="IPR001062">
    <property type="entry name" value="Transcrpt_antiterm_NusG"/>
</dbReference>
<dbReference type="NCBIfam" id="TIGR00922">
    <property type="entry name" value="nusG"/>
    <property type="match status" value="1"/>
</dbReference>
<evidence type="ECO:0000256" key="1">
    <source>
        <dbReference type="ARBA" id="ARBA00022472"/>
    </source>
</evidence>
<proteinExistence type="inferred from homology"/>
<dbReference type="OrthoDB" id="9809075at2"/>
<keyword evidence="11" id="KW-1185">Reference proteome</keyword>
<evidence type="ECO:0000259" key="9">
    <source>
        <dbReference type="SMART" id="SM00739"/>
    </source>
</evidence>
<dbReference type="PANTHER" id="PTHR30265:SF2">
    <property type="entry name" value="TRANSCRIPTION TERMINATION_ANTITERMINATION PROTEIN NUSG"/>
    <property type="match status" value="1"/>
</dbReference>
<dbReference type="InterPro" id="IPR047050">
    <property type="entry name" value="NGN"/>
</dbReference>
<organism evidence="10 11">
    <name type="scientific">Nitrolancea hollandica Lb</name>
    <dbReference type="NCBI Taxonomy" id="1129897"/>
    <lineage>
        <taxon>Bacteria</taxon>
        <taxon>Pseudomonadati</taxon>
        <taxon>Thermomicrobiota</taxon>
        <taxon>Thermomicrobia</taxon>
        <taxon>Sphaerobacterales</taxon>
        <taxon>Sphaerobacterineae</taxon>
        <taxon>Sphaerobacteraceae</taxon>
        <taxon>Nitrolancea</taxon>
    </lineage>
</organism>
<keyword evidence="3 5" id="KW-0805">Transcription regulation</keyword>
<protein>
    <recommendedName>
        <fullName evidence="5 6">Transcription termination/antitermination protein NusG</fullName>
    </recommendedName>
</protein>
<dbReference type="InterPro" id="IPR006645">
    <property type="entry name" value="NGN-like_dom"/>
</dbReference>
<keyword evidence="4 5" id="KW-0804">Transcription</keyword>
<dbReference type="FunFam" id="3.30.70.940:FF:000002">
    <property type="entry name" value="Transcription termination/antitermination protein NusG"/>
    <property type="match status" value="1"/>
</dbReference>
<dbReference type="InterPro" id="IPR008991">
    <property type="entry name" value="Translation_prot_SH3-like_sf"/>
</dbReference>
<dbReference type="Proteomes" id="UP000004221">
    <property type="component" value="Unassembled WGS sequence"/>
</dbReference>
<name>I4EN97_9BACT</name>
<dbReference type="PRINTS" id="PR00338">
    <property type="entry name" value="NUSGTNSCPFCT"/>
</dbReference>
<dbReference type="Gene3D" id="2.30.30.30">
    <property type="match status" value="1"/>
</dbReference>
<evidence type="ECO:0000256" key="3">
    <source>
        <dbReference type="ARBA" id="ARBA00023015"/>
    </source>
</evidence>
<dbReference type="PANTHER" id="PTHR30265">
    <property type="entry name" value="RHO-INTERACTING TRANSCRIPTION TERMINATION FACTOR NUSG"/>
    <property type="match status" value="1"/>
</dbReference>
<feature type="domain" description="KOW" evidence="9">
    <location>
        <begin position="144"/>
        <end position="171"/>
    </location>
</feature>
<dbReference type="GO" id="GO:0006353">
    <property type="term" value="P:DNA-templated transcription termination"/>
    <property type="evidence" value="ECO:0007669"/>
    <property type="project" value="UniProtKB-UniRule"/>
</dbReference>
<feature type="domain" description="NusG-like N-terminal" evidence="8">
    <location>
        <begin position="26"/>
        <end position="134"/>
    </location>
</feature>
<dbReference type="GO" id="GO:0031564">
    <property type="term" value="P:transcription antitermination"/>
    <property type="evidence" value="ECO:0007669"/>
    <property type="project" value="UniProtKB-UniRule"/>
</dbReference>
<dbReference type="AlphaFoldDB" id="I4EN97"/>
<dbReference type="InterPro" id="IPR036735">
    <property type="entry name" value="NGN_dom_sf"/>
</dbReference>
<evidence type="ECO:0000313" key="11">
    <source>
        <dbReference type="Proteomes" id="UP000004221"/>
    </source>
</evidence>
<comment type="function">
    <text evidence="5 7">Participates in transcription elongation, termination and antitermination.</text>
</comment>
<dbReference type="SUPFAM" id="SSF82679">
    <property type="entry name" value="N-utilization substance G protein NusG, N-terminal domain"/>
    <property type="match status" value="1"/>
</dbReference>
<dbReference type="InterPro" id="IPR005824">
    <property type="entry name" value="KOW"/>
</dbReference>
<comment type="caution">
    <text evidence="10">The sequence shown here is derived from an EMBL/GenBank/DDBJ whole genome shotgun (WGS) entry which is preliminary data.</text>
</comment>
<accession>I4EN97</accession>
<dbReference type="InterPro" id="IPR043425">
    <property type="entry name" value="NusG-like"/>
</dbReference>
<dbReference type="Pfam" id="PF02357">
    <property type="entry name" value="NusG"/>
    <property type="match status" value="1"/>
</dbReference>
<sequence length="199" mass="22557">MARSLRERLAQLREGQASVQAEAAEHGRWYVVHTYSGYENKVRQNLLHRIETMDVADKIFEVVVPTQEEVEIRSGQRHSIQRKVFPGYVLVRMIKTPETWYVVRNTPGVTSFVGMGNEPTPLTESEVQAILKGMQATPRQVKVSLALGDVVRIIDGPFTDFRGSVDEIDQEKGKVKVLVSFFGRETPVTLDFLQVEREG</sequence>
<dbReference type="SMART" id="SM00739">
    <property type="entry name" value="KOW"/>
    <property type="match status" value="1"/>
</dbReference>
<dbReference type="Pfam" id="PF00467">
    <property type="entry name" value="KOW"/>
    <property type="match status" value="1"/>
</dbReference>
<dbReference type="Gene3D" id="3.30.70.940">
    <property type="entry name" value="NusG, N-terminal domain"/>
    <property type="match status" value="1"/>
</dbReference>
<dbReference type="FunFam" id="2.30.30.30:FF:000002">
    <property type="entry name" value="Transcription termination/antitermination factor NusG"/>
    <property type="match status" value="1"/>
</dbReference>
<comment type="similarity">
    <text evidence="5 7">Belongs to the NusG family.</text>
</comment>
<keyword evidence="1 5" id="KW-0806">Transcription termination</keyword>
<dbReference type="CDD" id="cd06091">
    <property type="entry name" value="KOW_NusG"/>
    <property type="match status" value="1"/>
</dbReference>
<evidence type="ECO:0000256" key="4">
    <source>
        <dbReference type="ARBA" id="ARBA00023163"/>
    </source>
</evidence>
<evidence type="ECO:0000256" key="7">
    <source>
        <dbReference type="RuleBase" id="RU000538"/>
    </source>
</evidence>